<keyword evidence="3" id="KW-0805">Transcription regulation</keyword>
<dbReference type="SMART" id="SM00448">
    <property type="entry name" value="REC"/>
    <property type="match status" value="1"/>
</dbReference>
<evidence type="ECO:0000256" key="6">
    <source>
        <dbReference type="PROSITE-ProRule" id="PRU00169"/>
    </source>
</evidence>
<evidence type="ECO:0000313" key="11">
    <source>
        <dbReference type="Proteomes" id="UP001204015"/>
    </source>
</evidence>
<dbReference type="Gene3D" id="3.40.50.2300">
    <property type="match status" value="1"/>
</dbReference>
<reference evidence="10 11" key="1">
    <citation type="submission" date="2022-06" db="EMBL/GenBank/DDBJ databases">
        <title>A taxonomic note on the genus Prevotella: Description of four novel genera and emended description of the genera Hallella and Xylanibacter.</title>
        <authorList>
            <person name="Hitch T.C.A."/>
        </authorList>
    </citation>
    <scope>NUCLEOTIDE SEQUENCE [LARGE SCALE GENOMIC DNA]</scope>
    <source>
        <strain evidence="10 11">DSM 100619</strain>
    </source>
</reference>
<dbReference type="Pfam" id="PF00486">
    <property type="entry name" value="Trans_reg_C"/>
    <property type="match status" value="1"/>
</dbReference>
<gene>
    <name evidence="10" type="ORF">NG821_07785</name>
</gene>
<comment type="caution">
    <text evidence="10">The sequence shown here is derived from an EMBL/GenBank/DDBJ whole genome shotgun (WGS) entry which is preliminary data.</text>
</comment>
<feature type="domain" description="Response regulatory" evidence="8">
    <location>
        <begin position="3"/>
        <end position="117"/>
    </location>
</feature>
<dbReference type="Pfam" id="PF00072">
    <property type="entry name" value="Response_reg"/>
    <property type="match status" value="1"/>
</dbReference>
<dbReference type="CDD" id="cd00383">
    <property type="entry name" value="trans_reg_C"/>
    <property type="match status" value="1"/>
</dbReference>
<dbReference type="Proteomes" id="UP001204015">
    <property type="component" value="Unassembled WGS sequence"/>
</dbReference>
<evidence type="ECO:0000259" key="8">
    <source>
        <dbReference type="PROSITE" id="PS50110"/>
    </source>
</evidence>
<evidence type="ECO:0000256" key="4">
    <source>
        <dbReference type="ARBA" id="ARBA00023125"/>
    </source>
</evidence>
<feature type="modified residue" description="4-aspartylphosphate" evidence="6">
    <location>
        <position position="52"/>
    </location>
</feature>
<keyword evidence="5" id="KW-0804">Transcription</keyword>
<evidence type="ECO:0000256" key="1">
    <source>
        <dbReference type="ARBA" id="ARBA00022553"/>
    </source>
</evidence>
<keyword evidence="2" id="KW-0902">Two-component regulatory system</keyword>
<dbReference type="InterPro" id="IPR039420">
    <property type="entry name" value="WalR-like"/>
</dbReference>
<organism evidence="10 11">
    <name type="scientific">Segatella cerevisiae</name>
    <dbReference type="NCBI Taxonomy" id="2053716"/>
    <lineage>
        <taxon>Bacteria</taxon>
        <taxon>Pseudomonadati</taxon>
        <taxon>Bacteroidota</taxon>
        <taxon>Bacteroidia</taxon>
        <taxon>Bacteroidales</taxon>
        <taxon>Prevotellaceae</taxon>
        <taxon>Segatella</taxon>
    </lineage>
</organism>
<evidence type="ECO:0000256" key="2">
    <source>
        <dbReference type="ARBA" id="ARBA00023012"/>
    </source>
</evidence>
<feature type="domain" description="OmpR/PhoB-type" evidence="9">
    <location>
        <begin position="129"/>
        <end position="227"/>
    </location>
</feature>
<dbReference type="PANTHER" id="PTHR48111">
    <property type="entry name" value="REGULATOR OF RPOS"/>
    <property type="match status" value="1"/>
</dbReference>
<dbReference type="CDD" id="cd17574">
    <property type="entry name" value="REC_OmpR"/>
    <property type="match status" value="1"/>
</dbReference>
<name>A0ABT1BXE8_9BACT</name>
<dbReference type="InterPro" id="IPR011006">
    <property type="entry name" value="CheY-like_superfamily"/>
</dbReference>
<dbReference type="Gene3D" id="1.10.10.10">
    <property type="entry name" value="Winged helix-like DNA-binding domain superfamily/Winged helix DNA-binding domain"/>
    <property type="match status" value="1"/>
</dbReference>
<dbReference type="InterPro" id="IPR036388">
    <property type="entry name" value="WH-like_DNA-bd_sf"/>
</dbReference>
<dbReference type="SUPFAM" id="SSF52172">
    <property type="entry name" value="CheY-like"/>
    <property type="match status" value="1"/>
</dbReference>
<protein>
    <submittedName>
        <fullName evidence="10">Response regulator transcription factor</fullName>
    </submittedName>
</protein>
<dbReference type="PANTHER" id="PTHR48111:SF22">
    <property type="entry name" value="REGULATOR OF RPOS"/>
    <property type="match status" value="1"/>
</dbReference>
<evidence type="ECO:0000256" key="7">
    <source>
        <dbReference type="PROSITE-ProRule" id="PRU01091"/>
    </source>
</evidence>
<accession>A0ABT1BXE8</accession>
<evidence type="ECO:0000256" key="5">
    <source>
        <dbReference type="ARBA" id="ARBA00023163"/>
    </source>
</evidence>
<evidence type="ECO:0000313" key="10">
    <source>
        <dbReference type="EMBL" id="MCO6025740.1"/>
    </source>
</evidence>
<evidence type="ECO:0000256" key="3">
    <source>
        <dbReference type="ARBA" id="ARBA00023015"/>
    </source>
</evidence>
<proteinExistence type="predicted"/>
<dbReference type="InterPro" id="IPR001867">
    <property type="entry name" value="OmpR/PhoB-type_DNA-bd"/>
</dbReference>
<dbReference type="EMBL" id="JAMXLY010000026">
    <property type="protein sequence ID" value="MCO6025740.1"/>
    <property type="molecule type" value="Genomic_DNA"/>
</dbReference>
<evidence type="ECO:0000259" key="9">
    <source>
        <dbReference type="PROSITE" id="PS51755"/>
    </source>
</evidence>
<dbReference type="Gene3D" id="6.10.250.690">
    <property type="match status" value="1"/>
</dbReference>
<dbReference type="SMART" id="SM00862">
    <property type="entry name" value="Trans_reg_C"/>
    <property type="match status" value="1"/>
</dbReference>
<keyword evidence="11" id="KW-1185">Reference proteome</keyword>
<keyword evidence="4 7" id="KW-0238">DNA-binding</keyword>
<dbReference type="RefSeq" id="WP_252761094.1">
    <property type="nucleotide sequence ID" value="NZ_JAMXLY010000026.1"/>
</dbReference>
<dbReference type="PROSITE" id="PS50110">
    <property type="entry name" value="RESPONSE_REGULATORY"/>
    <property type="match status" value="1"/>
</dbReference>
<sequence length="229" mass="26388">MESILVIEDEQRVASLLKQGLEESGYQVRVAYDGLTGLRLFRENKFNLVISDIILPGMSGFDLCRQIRSLVPQIPILILTALGSTDDKLEGFDVGADDYMVKPFDFRELNARIKVLLKRRSSDETAKQPEEIHYADLTIHLGTKKVTRNDTEIKLSPKEYYLLLYMVENADRVLSRAEIADQVWHTHFDTGTNFIDVYINYLRKKIDRNFDTKLIHTRTGFGFILTDKP</sequence>
<dbReference type="InterPro" id="IPR001789">
    <property type="entry name" value="Sig_transdc_resp-reg_receiver"/>
</dbReference>
<dbReference type="PROSITE" id="PS51755">
    <property type="entry name" value="OMPR_PHOB"/>
    <property type="match status" value="1"/>
</dbReference>
<feature type="DNA-binding region" description="OmpR/PhoB-type" evidence="7">
    <location>
        <begin position="129"/>
        <end position="227"/>
    </location>
</feature>
<keyword evidence="1 6" id="KW-0597">Phosphoprotein</keyword>